<dbReference type="EMBL" id="CACRTV010000054">
    <property type="protein sequence ID" value="VYU40527.1"/>
    <property type="molecule type" value="Genomic_DNA"/>
</dbReference>
<name>A0A6N3ES64_9CLOT</name>
<dbReference type="SUPFAM" id="SSF51445">
    <property type="entry name" value="(Trans)glycosidases"/>
    <property type="match status" value="1"/>
</dbReference>
<dbReference type="Pfam" id="PF00232">
    <property type="entry name" value="Glyco_hydro_1"/>
    <property type="match status" value="1"/>
</dbReference>
<dbReference type="RefSeq" id="WP_156561525.1">
    <property type="nucleotide sequence ID" value="NZ_CACRTV010000054.1"/>
</dbReference>
<dbReference type="PANTHER" id="PTHR10353">
    <property type="entry name" value="GLYCOSYL HYDROLASE"/>
    <property type="match status" value="1"/>
</dbReference>
<evidence type="ECO:0000256" key="2">
    <source>
        <dbReference type="ARBA" id="ARBA00022801"/>
    </source>
</evidence>
<reference evidence="5" key="1">
    <citation type="submission" date="2019-11" db="EMBL/GenBank/DDBJ databases">
        <authorList>
            <person name="Feng L."/>
        </authorList>
    </citation>
    <scope>NUCLEOTIDE SEQUENCE</scope>
    <source>
        <strain evidence="5">CParaputrificumLFYP93</strain>
    </source>
</reference>
<dbReference type="AlphaFoldDB" id="A0A6N3ES64"/>
<dbReference type="InterPro" id="IPR033132">
    <property type="entry name" value="GH_1_N_CS"/>
</dbReference>
<evidence type="ECO:0000256" key="1">
    <source>
        <dbReference type="ARBA" id="ARBA00010838"/>
    </source>
</evidence>
<dbReference type="Gene3D" id="3.20.20.80">
    <property type="entry name" value="Glycosidases"/>
    <property type="match status" value="1"/>
</dbReference>
<dbReference type="InterPro" id="IPR001360">
    <property type="entry name" value="Glyco_hydro_1"/>
</dbReference>
<organism evidence="5">
    <name type="scientific">Clostridium paraputrificum</name>
    <dbReference type="NCBI Taxonomy" id="29363"/>
    <lineage>
        <taxon>Bacteria</taxon>
        <taxon>Bacillati</taxon>
        <taxon>Bacillota</taxon>
        <taxon>Clostridia</taxon>
        <taxon>Eubacteriales</taxon>
        <taxon>Clostridiaceae</taxon>
        <taxon>Clostridium</taxon>
    </lineage>
</organism>
<dbReference type="GO" id="GO:0008706">
    <property type="term" value="F:6-phospho-beta-glucosidase activity"/>
    <property type="evidence" value="ECO:0007669"/>
    <property type="project" value="UniProtKB-EC"/>
</dbReference>
<dbReference type="GO" id="GO:0016052">
    <property type="term" value="P:carbohydrate catabolic process"/>
    <property type="evidence" value="ECO:0007669"/>
    <property type="project" value="TreeGrafter"/>
</dbReference>
<dbReference type="FunFam" id="3.20.20.80:FF:000004">
    <property type="entry name" value="Beta-glucosidase 6-phospho-beta-glucosidase"/>
    <property type="match status" value="1"/>
</dbReference>
<dbReference type="EC" id="3.2.1.86" evidence="5"/>
<gene>
    <name evidence="5" type="primary">bglC_3</name>
    <name evidence="5" type="ORF">CPLFYP93_02247</name>
</gene>
<dbReference type="InterPro" id="IPR017853">
    <property type="entry name" value="GH"/>
</dbReference>
<dbReference type="PROSITE" id="PS00653">
    <property type="entry name" value="GLYCOSYL_HYDROL_F1_2"/>
    <property type="match status" value="1"/>
</dbReference>
<evidence type="ECO:0000256" key="3">
    <source>
        <dbReference type="ARBA" id="ARBA00023295"/>
    </source>
</evidence>
<sequence>MDFKYIDGFPKDFLWGASTSAFQVEGAWNEDGKGLTTADIRCSKKKYIQADASVAMDHYHRYEEDIALMKELGLKSYRFSICWARIFPKGNEKYPNEKGVEFYNNLINKLVENGIEPIATLLHFDVPMGIVNEYGGFLSRRSVDDFARYAETVYRLFGDRVKYWLTINEQGCMAMLPELVGLECPKEDMAKNLQQINYHMYLAHAKAVKLCHEIIPDGKIGPVVAYVTVYPASMEPKDVLAAKDVEDYMSFSAMDIYYYGEYPKYYEKYLKERGIFPVMHPEDKEIFKDSRPDFMGLNWYCTMAAKYYDGKAEAKVKNKDKVIAATEGLNVPGAFVIVKNDKLETTKWGWTYDPVGFRYGMKKCYERYRLPIMITENGWSQEDILEEDGSIHDEMRCKYLKEHIEQMKLSINDGVEIFSYNPWSFIDVLSSSDGIGKRYGMVYVDREDFNLKELKRYKKDSFYYYQKVIASNGEEL</sequence>
<keyword evidence="3 5" id="KW-0326">Glycosidase</keyword>
<keyword evidence="2 5" id="KW-0378">Hydrolase</keyword>
<evidence type="ECO:0000256" key="4">
    <source>
        <dbReference type="RuleBase" id="RU003690"/>
    </source>
</evidence>
<accession>A0A6N3ES64</accession>
<dbReference type="GO" id="GO:0005829">
    <property type="term" value="C:cytosol"/>
    <property type="evidence" value="ECO:0007669"/>
    <property type="project" value="TreeGrafter"/>
</dbReference>
<comment type="similarity">
    <text evidence="1 4">Belongs to the glycosyl hydrolase 1 family.</text>
</comment>
<proteinExistence type="inferred from homology"/>
<dbReference type="PRINTS" id="PR00131">
    <property type="entry name" value="GLHYDRLASE1"/>
</dbReference>
<evidence type="ECO:0000313" key="5">
    <source>
        <dbReference type="EMBL" id="VYU40527.1"/>
    </source>
</evidence>
<dbReference type="PANTHER" id="PTHR10353:SF136">
    <property type="entry name" value="ARYL-PHOSPHO-BETA-D-GLUCOSIDASE BGLC"/>
    <property type="match status" value="1"/>
</dbReference>
<protein>
    <submittedName>
        <fullName evidence="5">Aryl-phospho-beta-D-glucosidase BglC</fullName>
        <ecNumber evidence="5">3.2.1.86</ecNumber>
    </submittedName>
</protein>